<reference evidence="2 3" key="1">
    <citation type="submission" date="2019-07" db="EMBL/GenBank/DDBJ databases">
        <title>Genomic Encyclopedia of Type Strains, Phase I: the one thousand microbial genomes (KMG-I) project.</title>
        <authorList>
            <person name="Kyrpides N."/>
        </authorList>
    </citation>
    <scope>NUCLEOTIDE SEQUENCE [LARGE SCALE GENOMIC DNA]</scope>
    <source>
        <strain evidence="2 3">DSM 13558</strain>
    </source>
</reference>
<dbReference type="EMBL" id="VLKH01000002">
    <property type="protein sequence ID" value="TWH82526.1"/>
    <property type="molecule type" value="Genomic_DNA"/>
</dbReference>
<gene>
    <name evidence="2" type="ORF">LY60_00826</name>
</gene>
<protein>
    <submittedName>
        <fullName evidence="2">Uncharacterized protein</fullName>
    </submittedName>
</protein>
<sequence length="56" mass="6488">MKNNKNRMRDRDKSNSELRKMEPKDNADVGIINGQIIGVHEGGNEKRRPEIKNIKD</sequence>
<proteinExistence type="predicted"/>
<comment type="caution">
    <text evidence="2">The sequence shown here is derived from an EMBL/GenBank/DDBJ whole genome shotgun (WGS) entry which is preliminary data.</text>
</comment>
<dbReference type="RefSeq" id="WP_019227161.1">
    <property type="nucleotide sequence ID" value="NZ_JAYFNS010000047.1"/>
</dbReference>
<feature type="compositionally biased region" description="Basic and acidic residues" evidence="1">
    <location>
        <begin position="42"/>
        <end position="56"/>
    </location>
</feature>
<organism evidence="2 3">
    <name type="scientific">Sedimentibacter saalensis</name>
    <dbReference type="NCBI Taxonomy" id="130788"/>
    <lineage>
        <taxon>Bacteria</taxon>
        <taxon>Bacillati</taxon>
        <taxon>Bacillota</taxon>
        <taxon>Tissierellia</taxon>
        <taxon>Sedimentibacter</taxon>
    </lineage>
</organism>
<name>A0A562JGZ8_9FIRM</name>
<feature type="region of interest" description="Disordered" evidence="1">
    <location>
        <begin position="1"/>
        <end position="56"/>
    </location>
</feature>
<feature type="compositionally biased region" description="Basic and acidic residues" evidence="1">
    <location>
        <begin position="7"/>
        <end position="27"/>
    </location>
</feature>
<dbReference type="AlphaFoldDB" id="A0A562JGZ8"/>
<keyword evidence="3" id="KW-1185">Reference proteome</keyword>
<evidence type="ECO:0000313" key="2">
    <source>
        <dbReference type="EMBL" id="TWH82526.1"/>
    </source>
</evidence>
<accession>A0A562JGZ8</accession>
<dbReference type="Proteomes" id="UP000315343">
    <property type="component" value="Unassembled WGS sequence"/>
</dbReference>
<evidence type="ECO:0000313" key="3">
    <source>
        <dbReference type="Proteomes" id="UP000315343"/>
    </source>
</evidence>
<evidence type="ECO:0000256" key="1">
    <source>
        <dbReference type="SAM" id="MobiDB-lite"/>
    </source>
</evidence>